<dbReference type="HOGENOM" id="CLU_187117_0_0_1"/>
<evidence type="ECO:0000256" key="1">
    <source>
        <dbReference type="SAM" id="MobiDB-lite"/>
    </source>
</evidence>
<evidence type="ECO:0000313" key="3">
    <source>
        <dbReference type="Proteomes" id="UP000017836"/>
    </source>
</evidence>
<dbReference type="AlphaFoldDB" id="W1NP68"/>
<sequence length="70" mass="8068">MANSTLTQLKVKFLKILLMESLSSQQVGRQAAKARQRQQRQYKEEQSIFLPAIAEEHDPPEPSPETRSSW</sequence>
<keyword evidence="3" id="KW-1185">Reference proteome</keyword>
<reference evidence="3" key="1">
    <citation type="journal article" date="2013" name="Science">
        <title>The Amborella genome and the evolution of flowering plants.</title>
        <authorList>
            <consortium name="Amborella Genome Project"/>
        </authorList>
    </citation>
    <scope>NUCLEOTIDE SEQUENCE [LARGE SCALE GENOMIC DNA]</scope>
</reference>
<feature type="region of interest" description="Disordered" evidence="1">
    <location>
        <begin position="50"/>
        <end position="70"/>
    </location>
</feature>
<protein>
    <submittedName>
        <fullName evidence="2">Uncharacterized protein</fullName>
    </submittedName>
</protein>
<accession>W1NP68</accession>
<dbReference type="Proteomes" id="UP000017836">
    <property type="component" value="Unassembled WGS sequence"/>
</dbReference>
<dbReference type="EMBL" id="KI395483">
    <property type="protein sequence ID" value="ERM98241.1"/>
    <property type="molecule type" value="Genomic_DNA"/>
</dbReference>
<name>W1NP68_AMBTC</name>
<organism evidence="2 3">
    <name type="scientific">Amborella trichopoda</name>
    <dbReference type="NCBI Taxonomy" id="13333"/>
    <lineage>
        <taxon>Eukaryota</taxon>
        <taxon>Viridiplantae</taxon>
        <taxon>Streptophyta</taxon>
        <taxon>Embryophyta</taxon>
        <taxon>Tracheophyta</taxon>
        <taxon>Spermatophyta</taxon>
        <taxon>Magnoliopsida</taxon>
        <taxon>Amborellales</taxon>
        <taxon>Amborellaceae</taxon>
        <taxon>Amborella</taxon>
    </lineage>
</organism>
<proteinExistence type="predicted"/>
<gene>
    <name evidence="2" type="ORF">AMTR_s00095p00163170</name>
</gene>
<evidence type="ECO:0000313" key="2">
    <source>
        <dbReference type="EMBL" id="ERM98241.1"/>
    </source>
</evidence>
<dbReference type="Gramene" id="ERM98241">
    <property type="protein sequence ID" value="ERM98241"/>
    <property type="gene ID" value="AMTR_s00095p00163170"/>
</dbReference>